<gene>
    <name evidence="1" type="ORF">MEUPH1_LOCUS25513</name>
</gene>
<dbReference type="Proteomes" id="UP001160148">
    <property type="component" value="Unassembled WGS sequence"/>
</dbReference>
<keyword evidence="2" id="KW-1185">Reference proteome</keyword>
<organism evidence="1 2">
    <name type="scientific">Macrosiphum euphorbiae</name>
    <name type="common">potato aphid</name>
    <dbReference type="NCBI Taxonomy" id="13131"/>
    <lineage>
        <taxon>Eukaryota</taxon>
        <taxon>Metazoa</taxon>
        <taxon>Ecdysozoa</taxon>
        <taxon>Arthropoda</taxon>
        <taxon>Hexapoda</taxon>
        <taxon>Insecta</taxon>
        <taxon>Pterygota</taxon>
        <taxon>Neoptera</taxon>
        <taxon>Paraneoptera</taxon>
        <taxon>Hemiptera</taxon>
        <taxon>Sternorrhyncha</taxon>
        <taxon>Aphidomorpha</taxon>
        <taxon>Aphidoidea</taxon>
        <taxon>Aphididae</taxon>
        <taxon>Macrosiphini</taxon>
        <taxon>Macrosiphum</taxon>
    </lineage>
</organism>
<accession>A0AAV0XVN1</accession>
<proteinExistence type="predicted"/>
<dbReference type="AlphaFoldDB" id="A0AAV0XVN1"/>
<sequence>MATKWSLIPQGKSNSSPLTWPWNSTPATNLLVANSIRTLKTLAKLPFQPVSLEEVNNIIKRLPCNKAPGSEDISNTTLRYFSDNTLLTLTKCSTAAHISILFYSRKSAIVIMI</sequence>
<evidence type="ECO:0000313" key="2">
    <source>
        <dbReference type="Proteomes" id="UP001160148"/>
    </source>
</evidence>
<reference evidence="1 2" key="1">
    <citation type="submission" date="2023-01" db="EMBL/GenBank/DDBJ databases">
        <authorList>
            <person name="Whitehead M."/>
        </authorList>
    </citation>
    <scope>NUCLEOTIDE SEQUENCE [LARGE SCALE GENOMIC DNA]</scope>
</reference>
<protein>
    <submittedName>
        <fullName evidence="1">Uncharacterized protein</fullName>
    </submittedName>
</protein>
<dbReference type="EMBL" id="CARXXK010001012">
    <property type="protein sequence ID" value="CAI6371517.1"/>
    <property type="molecule type" value="Genomic_DNA"/>
</dbReference>
<comment type="caution">
    <text evidence="1">The sequence shown here is derived from an EMBL/GenBank/DDBJ whole genome shotgun (WGS) entry which is preliminary data.</text>
</comment>
<name>A0AAV0XVN1_9HEMI</name>
<evidence type="ECO:0000313" key="1">
    <source>
        <dbReference type="EMBL" id="CAI6371517.1"/>
    </source>
</evidence>